<dbReference type="InterPro" id="IPR020959">
    <property type="entry name" value="ArabinofuranosylTrfase_AftA_C"/>
</dbReference>
<evidence type="ECO:0000256" key="11">
    <source>
        <dbReference type="ARBA" id="ARBA00033184"/>
    </source>
</evidence>
<evidence type="ECO:0000256" key="1">
    <source>
        <dbReference type="ARBA" id="ARBA00004651"/>
    </source>
</evidence>
<dbReference type="Pfam" id="PF12249">
    <property type="entry name" value="AftA_C"/>
    <property type="match status" value="1"/>
</dbReference>
<gene>
    <name evidence="17" type="ORF">CWC39_09185</name>
</gene>
<feature type="compositionally biased region" description="Low complexity" evidence="13">
    <location>
        <begin position="15"/>
        <end position="32"/>
    </location>
</feature>
<evidence type="ECO:0000256" key="14">
    <source>
        <dbReference type="SAM" id="Phobius"/>
    </source>
</evidence>
<feature type="transmembrane region" description="Helical" evidence="14">
    <location>
        <begin position="378"/>
        <end position="400"/>
    </location>
</feature>
<keyword evidence="9 14" id="KW-1133">Transmembrane helix</keyword>
<feature type="region of interest" description="Disordered" evidence="13">
    <location>
        <begin position="1"/>
        <end position="44"/>
    </location>
</feature>
<organism evidence="17 18">
    <name type="scientific">Corynebacterium heidelbergense</name>
    <dbReference type="NCBI Taxonomy" id="2055947"/>
    <lineage>
        <taxon>Bacteria</taxon>
        <taxon>Bacillati</taxon>
        <taxon>Actinomycetota</taxon>
        <taxon>Actinomycetes</taxon>
        <taxon>Mycobacteriales</taxon>
        <taxon>Corynebacteriaceae</taxon>
        <taxon>Corynebacterium</taxon>
    </lineage>
</organism>
<dbReference type="GO" id="GO:0016757">
    <property type="term" value="F:glycosyltransferase activity"/>
    <property type="evidence" value="ECO:0007669"/>
    <property type="project" value="InterPro"/>
</dbReference>
<feature type="transmembrane region" description="Helical" evidence="14">
    <location>
        <begin position="480"/>
        <end position="497"/>
    </location>
</feature>
<evidence type="ECO:0000256" key="13">
    <source>
        <dbReference type="SAM" id="MobiDB-lite"/>
    </source>
</evidence>
<feature type="transmembrane region" description="Helical" evidence="14">
    <location>
        <begin position="61"/>
        <end position="82"/>
    </location>
</feature>
<keyword evidence="8 14" id="KW-0812">Transmembrane</keyword>
<evidence type="ECO:0000256" key="2">
    <source>
        <dbReference type="ARBA" id="ARBA00004776"/>
    </source>
</evidence>
<evidence type="ECO:0000256" key="8">
    <source>
        <dbReference type="ARBA" id="ARBA00022692"/>
    </source>
</evidence>
<comment type="catalytic activity">
    <reaction evidence="12">
        <text>Adds an alpha-D-arabinofuranosyl group from trans,octacis-decaprenylphospho-beta-D-arabinofuranose at the 5-O-position of the eighth, tenth and twelfth galactofuranose unit of the galactofuranan chain of [beta-D-galactofuranosyl-(1-&gt;5)-beta-D-galactofuranosyl-(1-&gt;6)]14-beta-D-galactofuranosyl-(1-&gt;5)-beta-D-galactofuranosyl-(1-&gt;4)-alpha-L-rhamnopyranosyl-(1-&gt;3)-N-acetyl-alpha-D-glucosaminyl-diphospho-trans,octacis-decaprenol.</text>
        <dbReference type="EC" id="2.4.2.46"/>
    </reaction>
</comment>
<name>A0A364V9R2_9CORY</name>
<proteinExistence type="inferred from homology"/>
<comment type="similarity">
    <text evidence="3">Belongs to the glycosyltransferase 85 family.</text>
</comment>
<dbReference type="GO" id="GO:0005886">
    <property type="term" value="C:plasma membrane"/>
    <property type="evidence" value="ECO:0007669"/>
    <property type="project" value="UniProtKB-SubCell"/>
</dbReference>
<dbReference type="Proteomes" id="UP000251047">
    <property type="component" value="Unassembled WGS sequence"/>
</dbReference>
<evidence type="ECO:0000313" key="18">
    <source>
        <dbReference type="Proteomes" id="UP000251047"/>
    </source>
</evidence>
<keyword evidence="10 14" id="KW-0472">Membrane</keyword>
<dbReference type="EC" id="2.4.2.46" evidence="4"/>
<comment type="caution">
    <text evidence="17">The sequence shown here is derived from an EMBL/GenBank/DDBJ whole genome shotgun (WGS) entry which is preliminary data.</text>
</comment>
<evidence type="ECO:0000256" key="7">
    <source>
        <dbReference type="ARBA" id="ARBA00022679"/>
    </source>
</evidence>
<feature type="transmembrane region" description="Helical" evidence="14">
    <location>
        <begin position="336"/>
        <end position="358"/>
    </location>
</feature>
<evidence type="ECO:0000256" key="9">
    <source>
        <dbReference type="ARBA" id="ARBA00022989"/>
    </source>
</evidence>
<evidence type="ECO:0000259" key="16">
    <source>
        <dbReference type="Pfam" id="PF12250"/>
    </source>
</evidence>
<keyword evidence="6" id="KW-1003">Cell membrane</keyword>
<feature type="domain" description="Arabinofuranosyltransferase AftA N-terminal" evidence="16">
    <location>
        <begin position="64"/>
        <end position="492"/>
    </location>
</feature>
<evidence type="ECO:0000259" key="15">
    <source>
        <dbReference type="Pfam" id="PF12249"/>
    </source>
</evidence>
<feature type="transmembrane region" description="Helical" evidence="14">
    <location>
        <begin position="102"/>
        <end position="120"/>
    </location>
</feature>
<dbReference type="AlphaFoldDB" id="A0A364V9R2"/>
<dbReference type="GO" id="GO:0045227">
    <property type="term" value="P:capsule polysaccharide biosynthetic process"/>
    <property type="evidence" value="ECO:0007669"/>
    <property type="project" value="UniProtKB-UniPathway"/>
</dbReference>
<reference evidence="17 18" key="1">
    <citation type="journal article" date="2018" name="Syst. Appl. Microbiol.">
        <title>Corynebacterium heidelbergense sp. nov., isolated from the preen glands of Egyptian geese (Alopochen aegyptiacus).</title>
        <authorList>
            <person name="Braun M.S."/>
            <person name="Wang E."/>
            <person name="Zimmermann S."/>
            <person name="Wink M."/>
        </authorList>
    </citation>
    <scope>NUCLEOTIDE SEQUENCE [LARGE SCALE GENOMIC DNA]</scope>
    <source>
        <strain evidence="17 18">DSM 104638</strain>
    </source>
</reference>
<dbReference type="GO" id="GO:0044038">
    <property type="term" value="P:cell wall macromolecule biosynthetic process"/>
    <property type="evidence" value="ECO:0007669"/>
    <property type="project" value="InterPro"/>
</dbReference>
<comment type="pathway">
    <text evidence="2">Cell wall biogenesis; cell wall polysaccharide biosynthesis.</text>
</comment>
<feature type="transmembrane region" description="Helical" evidence="14">
    <location>
        <begin position="236"/>
        <end position="258"/>
    </location>
</feature>
<dbReference type="RefSeq" id="WP_112770174.1">
    <property type="nucleotide sequence ID" value="NZ_CP063191.1"/>
</dbReference>
<evidence type="ECO:0000256" key="12">
    <source>
        <dbReference type="ARBA" id="ARBA00034030"/>
    </source>
</evidence>
<keyword evidence="7" id="KW-0808">Transferase</keyword>
<feature type="transmembrane region" description="Helical" evidence="14">
    <location>
        <begin position="412"/>
        <end position="437"/>
    </location>
</feature>
<evidence type="ECO:0000256" key="4">
    <source>
        <dbReference type="ARBA" id="ARBA00012037"/>
    </source>
</evidence>
<evidence type="ECO:0000256" key="5">
    <source>
        <dbReference type="ARBA" id="ARBA00020482"/>
    </source>
</evidence>
<dbReference type="OrthoDB" id="4775300at2"/>
<dbReference type="UniPathway" id="UPA00963"/>
<sequence length="686" mass="73323">MIRPRPRSAGTPGSNPTAAPADTADNAPAIPASHTTGAQAPAIGNLGKPFTKDAVDLRTTLAHMLLAGGAAAVITLACWFALGATNLPSFNSSFVTKALSTAATVIVIGAAAGACLVWLTNRPAKRRYLLTAALYLVPAGLVVTTLAIPLAATSLYLDGISVDQAFRTQYLTRMTDHLGWADMAYLDQPSFYPGLWFFSGGLFAKLTGMAGWAAYKPWALVTLSATASMLVPVWRRITGSLVIAVAVALVSTAVTLAIAAEEPYAAIVAMGMPAAVVLARRAMRGGHGSLLGLIVFLGLSANLYTLYTGLTAIITIALAISAAAAGKTIRPILRLGAAGIASMTIAAIGWGPYLLALATRPHGPTGKAQHYLPDAGTFVPTPFFQATALGALTLLGLIWLIMRSKRGDARALVVGLSCCYAWVVASMIMALVGTTLLGFRLDLPISLMLAAAGVLALADIRIVGVRRLYPQTVKPEWSRIATRIMAIVLALGCLNYACTIPINQRDRIDLAYTDSDGEAHRGDRFPADATQYYAKIDTFLSQRLKTRAGSVILTDEKSFLAYYPYHGYQALTAHYANPLGQFEKRNDEIESWTDIKDPQKMLDAMDKAQADNGWHSPDAIVLRGQLSKGKVIPKERFSYLIADDIYPNQPNVRFRTVNFHTEAFASGWDLGQIGPFVVAVRERDRG</sequence>
<feature type="transmembrane region" description="Helical" evidence="14">
    <location>
        <begin position="443"/>
        <end position="460"/>
    </location>
</feature>
<evidence type="ECO:0000256" key="6">
    <source>
        <dbReference type="ARBA" id="ARBA00022475"/>
    </source>
</evidence>
<comment type="subcellular location">
    <subcellularLocation>
        <location evidence="1">Cell membrane</location>
        <topology evidence="1">Multi-pass membrane protein</topology>
    </subcellularLocation>
</comment>
<evidence type="ECO:0000256" key="3">
    <source>
        <dbReference type="ARBA" id="ARBA00009655"/>
    </source>
</evidence>
<protein>
    <recommendedName>
        <fullName evidence="5">Galactan 5-O-arabinofuranosyltransferase</fullName>
        <ecNumber evidence="4">2.4.2.46</ecNumber>
    </recommendedName>
    <alternativeName>
        <fullName evidence="11">Arabinofuranosyltransferase AftA</fullName>
    </alternativeName>
</protein>
<feature type="transmembrane region" description="Helical" evidence="14">
    <location>
        <begin position="313"/>
        <end position="329"/>
    </location>
</feature>
<evidence type="ECO:0000313" key="17">
    <source>
        <dbReference type="EMBL" id="RAV33306.1"/>
    </source>
</evidence>
<dbReference type="InterPro" id="IPR020963">
    <property type="entry name" value="ArabinofuranosylTrfase_AftA_N"/>
</dbReference>
<dbReference type="EMBL" id="PHQP01000091">
    <property type="protein sequence ID" value="RAV33306.1"/>
    <property type="molecule type" value="Genomic_DNA"/>
</dbReference>
<feature type="transmembrane region" description="Helical" evidence="14">
    <location>
        <begin position="195"/>
        <end position="215"/>
    </location>
</feature>
<feature type="transmembrane region" description="Helical" evidence="14">
    <location>
        <begin position="132"/>
        <end position="157"/>
    </location>
</feature>
<feature type="domain" description="Arabinofuranosyltransferase AftA C-terminal" evidence="15">
    <location>
        <begin position="500"/>
        <end position="681"/>
    </location>
</feature>
<dbReference type="Pfam" id="PF12250">
    <property type="entry name" value="AftA_N"/>
    <property type="match status" value="1"/>
</dbReference>
<evidence type="ECO:0000256" key="10">
    <source>
        <dbReference type="ARBA" id="ARBA00023136"/>
    </source>
</evidence>
<accession>A0A364V9R2</accession>